<dbReference type="HOGENOM" id="CLU_027176_5_0_1"/>
<dbReference type="EMBL" id="PSQE01000001">
    <property type="protein sequence ID" value="RHN78723.1"/>
    <property type="molecule type" value="Genomic_DNA"/>
</dbReference>
<sequence>MLSIYYLLVYIVIVSISAFLLLREFTSTWRSLRKKYTASNNYKVSSSNYVPDDVSFVIFSKLPLKSLKRFTCACKSWSLLFEDPHFMKMFRNNFIFMHRSLYNDTCLFLNIKEILPYDQHGSTLYFLSDEKFENRVKLEDDSTYTHLLDSGINGILCLSDFYHEYIKLWNPATKELKFVPPSPVQFLFYKCFSFDIHGFGYDHVNNDYKIVRHVNISYYQPNDSVDWTYLPTTPRSFWEIYSVKCNSWKRLHLEMPTYEGYFKVYLSGLCHWCVGEDYDVTSMVSFNLSNEVFCTTLLPLYTKGNYSDNWVHLYTNLVVINEFVSIIFEHVKTTYFHIYVLGEPGVSESWTKLFIVGPLPSVERPIGVRKNGDILLIRNENELACFDLITQTIEDLGVKVNHLYCDLAIYKKNLLPIGQIKK</sequence>
<gene>
    <name evidence="6" type="primary">25481441</name>
    <name evidence="4" type="ORF">MTR_0831s0010</name>
    <name evidence="5" type="ORF">MtrunA17_Chr1g0169061</name>
</gene>
<organism evidence="4 7">
    <name type="scientific">Medicago truncatula</name>
    <name type="common">Barrel medic</name>
    <name type="synonym">Medicago tribuloides</name>
    <dbReference type="NCBI Taxonomy" id="3880"/>
    <lineage>
        <taxon>Eukaryota</taxon>
        <taxon>Viridiplantae</taxon>
        <taxon>Streptophyta</taxon>
        <taxon>Embryophyta</taxon>
        <taxon>Tracheophyta</taxon>
        <taxon>Spermatophyta</taxon>
        <taxon>Magnoliopsida</taxon>
        <taxon>eudicotyledons</taxon>
        <taxon>Gunneridae</taxon>
        <taxon>Pentapetalae</taxon>
        <taxon>rosids</taxon>
        <taxon>fabids</taxon>
        <taxon>Fabales</taxon>
        <taxon>Fabaceae</taxon>
        <taxon>Papilionoideae</taxon>
        <taxon>50 kb inversion clade</taxon>
        <taxon>NPAAA clade</taxon>
        <taxon>Hologalegina</taxon>
        <taxon>IRL clade</taxon>
        <taxon>Trifolieae</taxon>
        <taxon>Medicago</taxon>
    </lineage>
</organism>
<dbReference type="EMBL" id="KL403555">
    <property type="protein sequence ID" value="KEH15551.1"/>
    <property type="molecule type" value="Genomic_DNA"/>
</dbReference>
<evidence type="ECO:0000313" key="7">
    <source>
        <dbReference type="Proteomes" id="UP000002051"/>
    </source>
</evidence>
<dbReference type="Pfam" id="PF00646">
    <property type="entry name" value="F-box"/>
    <property type="match status" value="1"/>
</dbReference>
<feature type="domain" description="F-box" evidence="2">
    <location>
        <begin position="51"/>
        <end position="87"/>
    </location>
</feature>
<proteinExistence type="predicted"/>
<reference evidence="4 7" key="1">
    <citation type="journal article" date="2011" name="Nature">
        <title>The Medicago genome provides insight into the evolution of rhizobial symbioses.</title>
        <authorList>
            <person name="Young N.D."/>
            <person name="Debelle F."/>
            <person name="Oldroyd G.E."/>
            <person name="Geurts R."/>
            <person name="Cannon S.B."/>
            <person name="Udvardi M.K."/>
            <person name="Benedito V.A."/>
            <person name="Mayer K.F."/>
            <person name="Gouzy J."/>
            <person name="Schoof H."/>
            <person name="Van de Peer Y."/>
            <person name="Proost S."/>
            <person name="Cook D.R."/>
            <person name="Meyers B.C."/>
            <person name="Spannagl M."/>
            <person name="Cheung F."/>
            <person name="De Mita S."/>
            <person name="Krishnakumar V."/>
            <person name="Gundlach H."/>
            <person name="Zhou S."/>
            <person name="Mudge J."/>
            <person name="Bharti A.K."/>
            <person name="Murray J.D."/>
            <person name="Naoumkina M.A."/>
            <person name="Rosen B."/>
            <person name="Silverstein K.A."/>
            <person name="Tang H."/>
            <person name="Rombauts S."/>
            <person name="Zhao P.X."/>
            <person name="Zhou P."/>
            <person name="Barbe V."/>
            <person name="Bardou P."/>
            <person name="Bechner M."/>
            <person name="Bellec A."/>
            <person name="Berger A."/>
            <person name="Berges H."/>
            <person name="Bidwell S."/>
            <person name="Bisseling T."/>
            <person name="Choisne N."/>
            <person name="Couloux A."/>
            <person name="Denny R."/>
            <person name="Deshpande S."/>
            <person name="Dai X."/>
            <person name="Doyle J.J."/>
            <person name="Dudez A.M."/>
            <person name="Farmer A.D."/>
            <person name="Fouteau S."/>
            <person name="Franken C."/>
            <person name="Gibelin C."/>
            <person name="Gish J."/>
            <person name="Goldstein S."/>
            <person name="Gonzalez A.J."/>
            <person name="Green P.J."/>
            <person name="Hallab A."/>
            <person name="Hartog M."/>
            <person name="Hua A."/>
            <person name="Humphray S.J."/>
            <person name="Jeong D.H."/>
            <person name="Jing Y."/>
            <person name="Jocker A."/>
            <person name="Kenton S.M."/>
            <person name="Kim D.J."/>
            <person name="Klee K."/>
            <person name="Lai H."/>
            <person name="Lang C."/>
            <person name="Lin S."/>
            <person name="Macmil S.L."/>
            <person name="Magdelenat G."/>
            <person name="Matthews L."/>
            <person name="McCorrison J."/>
            <person name="Monaghan E.L."/>
            <person name="Mun J.H."/>
            <person name="Najar F.Z."/>
            <person name="Nicholson C."/>
            <person name="Noirot C."/>
            <person name="O'Bleness M."/>
            <person name="Paule C.R."/>
            <person name="Poulain J."/>
            <person name="Prion F."/>
            <person name="Qin B."/>
            <person name="Qu C."/>
            <person name="Retzel E.F."/>
            <person name="Riddle C."/>
            <person name="Sallet E."/>
            <person name="Samain S."/>
            <person name="Samson N."/>
            <person name="Sanders I."/>
            <person name="Saurat O."/>
            <person name="Scarpelli C."/>
            <person name="Schiex T."/>
            <person name="Segurens B."/>
            <person name="Severin A.J."/>
            <person name="Sherrier D.J."/>
            <person name="Shi R."/>
            <person name="Sims S."/>
            <person name="Singer S.R."/>
            <person name="Sinharoy S."/>
            <person name="Sterck L."/>
            <person name="Viollet A."/>
            <person name="Wang B.B."/>
            <person name="Wang K."/>
            <person name="Wang M."/>
            <person name="Wang X."/>
            <person name="Warfsmann J."/>
            <person name="Weissenbach J."/>
            <person name="White D.D."/>
            <person name="White J.D."/>
            <person name="Wiley G.B."/>
            <person name="Wincker P."/>
            <person name="Xing Y."/>
            <person name="Yang L."/>
            <person name="Yao Z."/>
            <person name="Ying F."/>
            <person name="Zhai J."/>
            <person name="Zhou L."/>
            <person name="Zuber A."/>
            <person name="Denarie J."/>
            <person name="Dixon R.A."/>
            <person name="May G.D."/>
            <person name="Schwartz D.C."/>
            <person name="Rogers J."/>
            <person name="Quetier F."/>
            <person name="Town C.D."/>
            <person name="Roe B.A."/>
        </authorList>
    </citation>
    <scope>NUCLEOTIDE SEQUENCE [LARGE SCALE GENOMIC DNA]</scope>
    <source>
        <strain evidence="4">A17</strain>
        <strain evidence="6 7">cv. Jemalong A17</strain>
    </source>
</reference>
<evidence type="ECO:0000256" key="1">
    <source>
        <dbReference type="SAM" id="Phobius"/>
    </source>
</evidence>
<dbReference type="PANTHER" id="PTHR31672:SF13">
    <property type="entry name" value="F-BOX PROTEIN CPR30-LIKE"/>
    <property type="match status" value="1"/>
</dbReference>
<dbReference type="PANTHER" id="PTHR31672">
    <property type="entry name" value="BNACNNG10540D PROTEIN"/>
    <property type="match status" value="1"/>
</dbReference>
<protein>
    <submittedName>
        <fullName evidence="4">F-box protein interaction domain protein</fullName>
    </submittedName>
    <submittedName>
        <fullName evidence="5">Putative F-box domain-containing protein</fullName>
    </submittedName>
</protein>
<dbReference type="Gene3D" id="1.20.1280.50">
    <property type="match status" value="1"/>
</dbReference>
<dbReference type="Proteomes" id="UP000265566">
    <property type="component" value="Chromosome 1"/>
</dbReference>
<evidence type="ECO:0000313" key="4">
    <source>
        <dbReference type="EMBL" id="KEH15551.1"/>
    </source>
</evidence>
<dbReference type="EnsemblPlants" id="KEH15551">
    <property type="protein sequence ID" value="KEH15551"/>
    <property type="gene ID" value="MTR_0831s0010"/>
</dbReference>
<evidence type="ECO:0000313" key="8">
    <source>
        <dbReference type="Proteomes" id="UP000265566"/>
    </source>
</evidence>
<dbReference type="STRING" id="3880.A0A072TE84"/>
<evidence type="ECO:0000259" key="3">
    <source>
        <dbReference type="Pfam" id="PF08268"/>
    </source>
</evidence>
<evidence type="ECO:0000313" key="6">
    <source>
        <dbReference type="EnsemblPlants" id="KEH15551"/>
    </source>
</evidence>
<dbReference type="OrthoDB" id="1430190at2759"/>
<evidence type="ECO:0000259" key="2">
    <source>
        <dbReference type="Pfam" id="PF00646"/>
    </source>
</evidence>
<reference evidence="8" key="4">
    <citation type="journal article" date="2018" name="Nat. Plants">
        <title>Whole-genome landscape of Medicago truncatula symbiotic genes.</title>
        <authorList>
            <person name="Pecrix Y."/>
            <person name="Staton S.E."/>
            <person name="Sallet E."/>
            <person name="Lelandais-Briere C."/>
            <person name="Moreau S."/>
            <person name="Carrere S."/>
            <person name="Blein T."/>
            <person name="Jardinaud M.F."/>
            <person name="Latrasse D."/>
            <person name="Zouine M."/>
            <person name="Zahm M."/>
            <person name="Kreplak J."/>
            <person name="Mayjonade B."/>
            <person name="Satge C."/>
            <person name="Perez M."/>
            <person name="Cauet S."/>
            <person name="Marande W."/>
            <person name="Chantry-Darmon C."/>
            <person name="Lopez-Roques C."/>
            <person name="Bouchez O."/>
            <person name="Berard A."/>
            <person name="Debelle F."/>
            <person name="Munos S."/>
            <person name="Bendahmane A."/>
            <person name="Berges H."/>
            <person name="Niebel A."/>
            <person name="Buitink J."/>
            <person name="Frugier F."/>
            <person name="Benhamed M."/>
            <person name="Crespi M."/>
            <person name="Gouzy J."/>
            <person name="Gamas P."/>
        </authorList>
    </citation>
    <scope>NUCLEOTIDE SEQUENCE [LARGE SCALE GENOMIC DNA]</scope>
    <source>
        <strain evidence="8">cv. Jemalong A17</strain>
    </source>
</reference>
<dbReference type="InterPro" id="IPR036047">
    <property type="entry name" value="F-box-like_dom_sf"/>
</dbReference>
<dbReference type="Pfam" id="PF08268">
    <property type="entry name" value="FBA_3"/>
    <property type="match status" value="1"/>
</dbReference>
<reference evidence="6" key="3">
    <citation type="submission" date="2015-06" db="UniProtKB">
        <authorList>
            <consortium name="EnsemblPlants"/>
        </authorList>
    </citation>
    <scope>IDENTIFICATION</scope>
    <source>
        <strain evidence="6">cv. Jemalong A17</strain>
    </source>
</reference>
<feature type="domain" description="F-box associated beta-propeller type 3" evidence="3">
    <location>
        <begin position="136"/>
        <end position="359"/>
    </location>
</feature>
<keyword evidence="1" id="KW-0472">Membrane</keyword>
<reference evidence="4 7" key="2">
    <citation type="journal article" date="2014" name="BMC Genomics">
        <title>An improved genome release (version Mt4.0) for the model legume Medicago truncatula.</title>
        <authorList>
            <person name="Tang H."/>
            <person name="Krishnakumar V."/>
            <person name="Bidwell S."/>
            <person name="Rosen B."/>
            <person name="Chan A."/>
            <person name="Zhou S."/>
            <person name="Gentzbittel L."/>
            <person name="Childs K.L."/>
            <person name="Yandell M."/>
            <person name="Gundlach H."/>
            <person name="Mayer K.F."/>
            <person name="Schwartz D.C."/>
            <person name="Town C.D."/>
        </authorList>
    </citation>
    <scope>GENOME REANNOTATION</scope>
    <source>
        <strain evidence="4">A17</strain>
        <strain evidence="6 7">cv. Jemalong A17</strain>
    </source>
</reference>
<dbReference type="AlphaFoldDB" id="A0A072TE84"/>
<reference evidence="5" key="5">
    <citation type="journal article" date="2018" name="Nat. Plants">
        <title>Whole-genome landscape of Medicago truncatula symbiotic genes.</title>
        <authorList>
            <person name="Pecrix Y."/>
            <person name="Gamas P."/>
            <person name="Carrere S."/>
        </authorList>
    </citation>
    <scope>NUCLEOTIDE SEQUENCE</scope>
    <source>
        <tissue evidence="5">Leaves</tissue>
    </source>
</reference>
<keyword evidence="7" id="KW-1185">Reference proteome</keyword>
<dbReference type="Gramene" id="rna2369">
    <property type="protein sequence ID" value="RHN78723.1"/>
    <property type="gene ID" value="gene2369"/>
</dbReference>
<dbReference type="InterPro" id="IPR001810">
    <property type="entry name" value="F-box_dom"/>
</dbReference>
<keyword evidence="1" id="KW-0812">Transmembrane</keyword>
<name>A0A072TE84_MEDTR</name>
<dbReference type="InterPro" id="IPR050796">
    <property type="entry name" value="SCF_F-box_component"/>
</dbReference>
<feature type="transmembrane region" description="Helical" evidence="1">
    <location>
        <begin position="6"/>
        <end position="25"/>
    </location>
</feature>
<dbReference type="InterPro" id="IPR013187">
    <property type="entry name" value="F-box-assoc_dom_typ3"/>
</dbReference>
<accession>A0A072TE84</accession>
<dbReference type="SUPFAM" id="SSF81383">
    <property type="entry name" value="F-box domain"/>
    <property type="match status" value="1"/>
</dbReference>
<dbReference type="KEGG" id="mtr:25481441"/>
<dbReference type="Proteomes" id="UP000002051">
    <property type="component" value="Unassembled WGS sequence"/>
</dbReference>
<evidence type="ECO:0000313" key="5">
    <source>
        <dbReference type="EMBL" id="RHN78723.1"/>
    </source>
</evidence>
<dbReference type="NCBIfam" id="TIGR01640">
    <property type="entry name" value="F_box_assoc_1"/>
    <property type="match status" value="1"/>
</dbReference>
<dbReference type="InterPro" id="IPR017451">
    <property type="entry name" value="F-box-assoc_interact_dom"/>
</dbReference>
<keyword evidence="1" id="KW-1133">Transmembrane helix</keyword>